<dbReference type="Proteomes" id="UP000537862">
    <property type="component" value="Unassembled WGS sequence"/>
</dbReference>
<comment type="caution">
    <text evidence="1">The sequence shown here is derived from an EMBL/GenBank/DDBJ whole genome shotgun (WGS) entry which is preliminary data.</text>
</comment>
<dbReference type="RefSeq" id="WP_171680552.1">
    <property type="nucleotide sequence ID" value="NZ_JABGBN010000004.1"/>
</dbReference>
<proteinExistence type="predicted"/>
<evidence type="ECO:0000313" key="1">
    <source>
        <dbReference type="EMBL" id="NOL51856.1"/>
    </source>
</evidence>
<dbReference type="EMBL" id="JABGBN010000004">
    <property type="protein sequence ID" value="NOL51856.1"/>
    <property type="molecule type" value="Genomic_DNA"/>
</dbReference>
<keyword evidence="2" id="KW-1185">Reference proteome</keyword>
<evidence type="ECO:0000313" key="2">
    <source>
        <dbReference type="Proteomes" id="UP000537862"/>
    </source>
</evidence>
<protein>
    <submittedName>
        <fullName evidence="1">Uncharacterized protein</fullName>
    </submittedName>
</protein>
<name>A0A849P462_9BURK</name>
<sequence length="172" mass="19679">MNSEQIKLLRDNAKLAESDRSWASLSRFLALVNPQDIVSLCDELLALRAGNSKTPSIRPSKQALEQLFNAEVMVPACDKIKNGYAIRYAGFTVDESKMGPEEGLEWTAQERHIHQWRKTGELNIFIQQLEQEAAIPTWKLTVEVGKRKNYEGTLIFRYIREDHATSQQLSFL</sequence>
<reference evidence="1 2" key="1">
    <citation type="submission" date="2020-05" db="EMBL/GenBank/DDBJ databases">
        <authorList>
            <person name="Niu N."/>
        </authorList>
    </citation>
    <scope>NUCLEOTIDE SEQUENCE [LARGE SCALE GENOMIC DNA]</scope>
    <source>
        <strain evidence="1 2">3340-03</strain>
    </source>
</reference>
<organism evidence="1 2">
    <name type="scientific">Pelistega suis</name>
    <dbReference type="NCBI Taxonomy" id="1631957"/>
    <lineage>
        <taxon>Bacteria</taxon>
        <taxon>Pseudomonadati</taxon>
        <taxon>Pseudomonadota</taxon>
        <taxon>Betaproteobacteria</taxon>
        <taxon>Burkholderiales</taxon>
        <taxon>Alcaligenaceae</taxon>
        <taxon>Pelistega</taxon>
    </lineage>
</organism>
<accession>A0A849P462</accession>
<gene>
    <name evidence="1" type="ORF">HKX39_06700</name>
</gene>
<dbReference type="AlphaFoldDB" id="A0A849P462"/>